<dbReference type="Gene3D" id="3.10.450.50">
    <property type="match status" value="1"/>
</dbReference>
<keyword evidence="1" id="KW-0732">Signal</keyword>
<accession>A0A6P1VZ13</accession>
<name>A0A6P1VZ13_9BACT</name>
<protein>
    <recommendedName>
        <fullName evidence="2">DUF4440 domain-containing protein</fullName>
    </recommendedName>
</protein>
<evidence type="ECO:0000313" key="4">
    <source>
        <dbReference type="Proteomes" id="UP000464577"/>
    </source>
</evidence>
<dbReference type="AlphaFoldDB" id="A0A6P1VZ13"/>
<organism evidence="3 4">
    <name type="scientific">Spirosoma endbachense</name>
    <dbReference type="NCBI Taxonomy" id="2666025"/>
    <lineage>
        <taxon>Bacteria</taxon>
        <taxon>Pseudomonadati</taxon>
        <taxon>Bacteroidota</taxon>
        <taxon>Cytophagia</taxon>
        <taxon>Cytophagales</taxon>
        <taxon>Cytophagaceae</taxon>
        <taxon>Spirosoma</taxon>
    </lineage>
</organism>
<dbReference type="Proteomes" id="UP000464577">
    <property type="component" value="Chromosome"/>
</dbReference>
<evidence type="ECO:0000313" key="3">
    <source>
        <dbReference type="EMBL" id="QHV97558.1"/>
    </source>
</evidence>
<dbReference type="KEGG" id="senf:GJR95_22240"/>
<evidence type="ECO:0000256" key="1">
    <source>
        <dbReference type="SAM" id="SignalP"/>
    </source>
</evidence>
<feature type="signal peptide" evidence="1">
    <location>
        <begin position="1"/>
        <end position="22"/>
    </location>
</feature>
<sequence length="150" mass="16864">MKKLFLLFTFCITLLATGFAQRKTDELAIRAVLEGHSLACLDADVEKAVSYYAHSPYVATAFSEPGYQRGYDAVAAAYRKEFANAQKSPDKLTTKAYRYRIVGNVAFVTYIETYTKPDGTVSTSHKAGYLEKENSRWKLIGNFWIPEKAP</sequence>
<evidence type="ECO:0000259" key="2">
    <source>
        <dbReference type="Pfam" id="PF14534"/>
    </source>
</evidence>
<keyword evidence="4" id="KW-1185">Reference proteome</keyword>
<dbReference type="EMBL" id="CP045997">
    <property type="protein sequence ID" value="QHV97558.1"/>
    <property type="molecule type" value="Genomic_DNA"/>
</dbReference>
<dbReference type="SUPFAM" id="SSF54427">
    <property type="entry name" value="NTF2-like"/>
    <property type="match status" value="1"/>
</dbReference>
<feature type="chain" id="PRO_5026792303" description="DUF4440 domain-containing protein" evidence="1">
    <location>
        <begin position="23"/>
        <end position="150"/>
    </location>
</feature>
<dbReference type="InterPro" id="IPR032710">
    <property type="entry name" value="NTF2-like_dom_sf"/>
</dbReference>
<dbReference type="Pfam" id="PF14534">
    <property type="entry name" value="DUF4440"/>
    <property type="match status" value="1"/>
</dbReference>
<dbReference type="InterPro" id="IPR027843">
    <property type="entry name" value="DUF4440"/>
</dbReference>
<proteinExistence type="predicted"/>
<dbReference type="RefSeq" id="WP_162387969.1">
    <property type="nucleotide sequence ID" value="NZ_CP045997.1"/>
</dbReference>
<gene>
    <name evidence="3" type="ORF">GJR95_22240</name>
</gene>
<reference evidence="3 4" key="1">
    <citation type="submission" date="2019-11" db="EMBL/GenBank/DDBJ databases">
        <title>Spirosoma endbachense sp. nov., isolated from a natural salt meadow.</title>
        <authorList>
            <person name="Rojas J."/>
            <person name="Ambika Manirajan B."/>
            <person name="Ratering S."/>
            <person name="Suarez C."/>
            <person name="Geissler-Plaum R."/>
            <person name="Schnell S."/>
        </authorList>
    </citation>
    <scope>NUCLEOTIDE SEQUENCE [LARGE SCALE GENOMIC DNA]</scope>
    <source>
        <strain evidence="3 4">I-24</strain>
    </source>
</reference>
<feature type="domain" description="DUF4440" evidence="2">
    <location>
        <begin position="39"/>
        <end position="139"/>
    </location>
</feature>